<evidence type="ECO:0000313" key="4">
    <source>
        <dbReference type="EMBL" id="QQO11151.1"/>
    </source>
</evidence>
<dbReference type="PROSITE" id="PS50198">
    <property type="entry name" value="PPIC_PPIASE_2"/>
    <property type="match status" value="1"/>
</dbReference>
<evidence type="ECO:0000259" key="3">
    <source>
        <dbReference type="PROSITE" id="PS50198"/>
    </source>
</evidence>
<evidence type="ECO:0000256" key="2">
    <source>
        <dbReference type="SAM" id="Phobius"/>
    </source>
</evidence>
<proteinExistence type="predicted"/>
<keyword evidence="2" id="KW-1133">Transmembrane helix</keyword>
<gene>
    <name evidence="4" type="ORF">JFL75_09630</name>
</gene>
<dbReference type="InterPro" id="IPR000297">
    <property type="entry name" value="PPIase_PpiC"/>
</dbReference>
<dbReference type="Proteomes" id="UP000595917">
    <property type="component" value="Chromosome"/>
</dbReference>
<dbReference type="InterPro" id="IPR046357">
    <property type="entry name" value="PPIase_dom_sf"/>
</dbReference>
<dbReference type="Pfam" id="PF00639">
    <property type="entry name" value="Rotamase"/>
    <property type="match status" value="1"/>
</dbReference>
<accession>A0A7T8BC77</accession>
<dbReference type="GO" id="GO:0003755">
    <property type="term" value="F:peptidyl-prolyl cis-trans isomerase activity"/>
    <property type="evidence" value="ECO:0007669"/>
    <property type="project" value="UniProtKB-KW"/>
</dbReference>
<keyword evidence="1" id="KW-0413">Isomerase</keyword>
<dbReference type="Pfam" id="PF13624">
    <property type="entry name" value="SurA_N_3"/>
    <property type="match status" value="1"/>
</dbReference>
<evidence type="ECO:0000256" key="1">
    <source>
        <dbReference type="PROSITE-ProRule" id="PRU00278"/>
    </source>
</evidence>
<dbReference type="EMBL" id="CP067089">
    <property type="protein sequence ID" value="QQO11151.1"/>
    <property type="molecule type" value="Genomic_DNA"/>
</dbReference>
<protein>
    <submittedName>
        <fullName evidence="4">SurA N-terminal domain-containing protein</fullName>
    </submittedName>
</protein>
<dbReference type="GO" id="GO:0005886">
    <property type="term" value="C:plasma membrane"/>
    <property type="evidence" value="ECO:0007669"/>
    <property type="project" value="UniProtKB-SubCell"/>
</dbReference>
<keyword evidence="5" id="KW-1185">Reference proteome</keyword>
<sequence length="508" mass="56814">MVSKGKKTKSDQENPGQSEFIRRFKANPLVFIGTILILVIVVIAFVFLPAIAPEMGKSGSLTFGSYDGVPINYVPKNYFANQQEYIARYYQNSVTEQNYQFASYQIWRTAFEATVVHTAVLKTMKDAGYTAPETLVDRRVAELPEFQENGRFSVALYRQMDNSSRMSLWKSVQDSITEERYWNDISGLRVPAGETRFIKSMASPERRFEMAAFPFTMYPETEVAAFAEQNPDLFRVTQLSKITITSSEREAKQVLNSVTNGTMTFEDAASTHSQDSLADQRGNMGLKMAYELSSEIPDEAAREQVINLPKGELSAVIKVPSGWAFFRSEEPVRRADTADATLLGKIRSYILEFERGRVEDWLIGQAQSLASLTQSGTFQTAAAAKGLEARNFGPVPINYGSNDLFKTLSSASIAELSGAVSNERFWAVAFGTPLHTVSEPVVMGNTVLVLYPTEESSADESTTGIIESSYPYMVPYYTEQDMRTLVMNSDKLQDNFMETFISIFWASN</sequence>
<evidence type="ECO:0000313" key="5">
    <source>
        <dbReference type="Proteomes" id="UP000595917"/>
    </source>
</evidence>
<keyword evidence="2" id="KW-0472">Membrane</keyword>
<dbReference type="RefSeq" id="WP_215628460.1">
    <property type="nucleotide sequence ID" value="NZ_CP067089.2"/>
</dbReference>
<dbReference type="KEGG" id="bhc:JFL75_09630"/>
<keyword evidence="2" id="KW-0812">Transmembrane</keyword>
<dbReference type="Gene3D" id="3.10.50.40">
    <property type="match status" value="1"/>
</dbReference>
<feature type="transmembrane region" description="Helical" evidence="2">
    <location>
        <begin position="29"/>
        <end position="52"/>
    </location>
</feature>
<name>A0A7T8BC77_9SPIR</name>
<dbReference type="SUPFAM" id="SSF54534">
    <property type="entry name" value="FKBP-like"/>
    <property type="match status" value="1"/>
</dbReference>
<dbReference type="AlphaFoldDB" id="A0A7T8BC77"/>
<keyword evidence="1" id="KW-0697">Rotamase</keyword>
<feature type="domain" description="PpiC" evidence="3">
    <location>
        <begin position="238"/>
        <end position="330"/>
    </location>
</feature>
<organism evidence="4 5">
    <name type="scientific">Breznakiella homolactica</name>
    <dbReference type="NCBI Taxonomy" id="2798577"/>
    <lineage>
        <taxon>Bacteria</taxon>
        <taxon>Pseudomonadati</taxon>
        <taxon>Spirochaetota</taxon>
        <taxon>Spirochaetia</taxon>
        <taxon>Spirochaetales</taxon>
        <taxon>Breznakiellaceae</taxon>
        <taxon>Breznakiella</taxon>
    </lineage>
</organism>
<reference evidence="4" key="1">
    <citation type="submission" date="2021-01" db="EMBL/GenBank/DDBJ databases">
        <title>Description of Breznakiella homolactica.</title>
        <authorList>
            <person name="Song Y."/>
            <person name="Brune A."/>
        </authorList>
    </citation>
    <scope>NUCLEOTIDE SEQUENCE</scope>
    <source>
        <strain evidence="4">RmG30</strain>
    </source>
</reference>